<keyword evidence="2" id="KW-1185">Reference proteome</keyword>
<dbReference type="PATRIC" id="fig|69370.6.peg.1736"/>
<reference evidence="1 2" key="1">
    <citation type="submission" date="2015-02" db="EMBL/GenBank/DDBJ databases">
        <title>Draft genome sequences of ten Microbacterium spp. with emphasis on heavy metal contaminated environments.</title>
        <authorList>
            <person name="Corretto E."/>
        </authorList>
    </citation>
    <scope>NUCLEOTIDE SEQUENCE [LARGE SCALE GENOMIC DNA]</scope>
    <source>
        <strain evidence="1 2">DSM 8608</strain>
    </source>
</reference>
<dbReference type="RefSeq" id="WP_045298357.1">
    <property type="nucleotide sequence ID" value="NZ_JYJA01000032.1"/>
</dbReference>
<dbReference type="InterPro" id="IPR008928">
    <property type="entry name" value="6-hairpin_glycosidase_sf"/>
</dbReference>
<evidence type="ECO:0008006" key="3">
    <source>
        <dbReference type="Google" id="ProtNLM"/>
    </source>
</evidence>
<evidence type="ECO:0000313" key="1">
    <source>
        <dbReference type="EMBL" id="KJL43211.1"/>
    </source>
</evidence>
<dbReference type="EMBL" id="JYJA01000032">
    <property type="protein sequence ID" value="KJL43211.1"/>
    <property type="molecule type" value="Genomic_DNA"/>
</dbReference>
<evidence type="ECO:0000313" key="2">
    <source>
        <dbReference type="Proteomes" id="UP000034098"/>
    </source>
</evidence>
<dbReference type="SUPFAM" id="SSF48208">
    <property type="entry name" value="Six-hairpin glycosidases"/>
    <property type="match status" value="1"/>
</dbReference>
<name>A0A0M2HES4_MICTR</name>
<sequence>MDPSPPYEHLRALTDHNGIFEHARLATPRREHGYCTDDVARALIVVARERQQTVELRKLAAIYLRFLESAVRADGLAHNRMSADGVWSDDPAMGDWWGRLLWALGTIAAQRGDPWTRARALRTFRIAARERSTSLRTLAFAALGAAEIVRVRADDHIARTLLREFIAAMPALPDPTWLWPERRLSYGNASIAEALIAAGSAVDDADATAQGLRMLDFLLSVETSDERFSVTGTAGRGPGEEGPSFDQQPLELAALADACATAHAVTGDPVWLPPIALAWRWFTGLNDSGTVMFDDQTGAGFDGLERDGRNENRGAESTLAALSTYQQALRHRVPAAP</sequence>
<dbReference type="Proteomes" id="UP000034098">
    <property type="component" value="Unassembled WGS sequence"/>
</dbReference>
<protein>
    <recommendedName>
        <fullName evidence="3">Glycosyltransferase</fullName>
    </recommendedName>
</protein>
<proteinExistence type="predicted"/>
<dbReference type="AlphaFoldDB" id="A0A0M2HES4"/>
<comment type="caution">
    <text evidence="1">The sequence shown here is derived from an EMBL/GenBank/DDBJ whole genome shotgun (WGS) entry which is preliminary data.</text>
</comment>
<gene>
    <name evidence="1" type="ORF">RS82_01705</name>
</gene>
<dbReference type="GO" id="GO:0005975">
    <property type="term" value="P:carbohydrate metabolic process"/>
    <property type="evidence" value="ECO:0007669"/>
    <property type="project" value="InterPro"/>
</dbReference>
<dbReference type="OrthoDB" id="7540161at2"/>
<organism evidence="1 2">
    <name type="scientific">Microbacterium trichothecenolyticum</name>
    <name type="common">Aureobacterium trichothecenolyticum</name>
    <dbReference type="NCBI Taxonomy" id="69370"/>
    <lineage>
        <taxon>Bacteria</taxon>
        <taxon>Bacillati</taxon>
        <taxon>Actinomycetota</taxon>
        <taxon>Actinomycetes</taxon>
        <taxon>Micrococcales</taxon>
        <taxon>Microbacteriaceae</taxon>
        <taxon>Microbacterium</taxon>
    </lineage>
</organism>
<accession>A0A0M2HES4</accession>